<dbReference type="AlphaFoldDB" id="A0A0G4MEC7"/>
<dbReference type="GO" id="GO:0042144">
    <property type="term" value="P:vacuole fusion, non-autophagic"/>
    <property type="evidence" value="ECO:0007669"/>
    <property type="project" value="TreeGrafter"/>
</dbReference>
<evidence type="ECO:0000313" key="4">
    <source>
        <dbReference type="EMBL" id="KAG7130049.1"/>
    </source>
</evidence>
<keyword evidence="5" id="KW-1185">Reference proteome</keyword>
<comment type="similarity">
    <text evidence="1">Belongs to the protease inhibitor I9 family.</text>
</comment>
<dbReference type="PANTHER" id="PTHR28288:SF1">
    <property type="entry name" value="INHIBITOR I9 DOMAIN-CONTAINING PROTEIN"/>
    <property type="match status" value="1"/>
</dbReference>
<dbReference type="Proteomes" id="UP000044602">
    <property type="component" value="Unassembled WGS sequence"/>
</dbReference>
<keyword evidence="2" id="KW-0732">Signal</keyword>
<reference evidence="4" key="3">
    <citation type="journal article" date="2021" name="Mol. Plant Pathol.">
        <title>A 20-kb lineage-specific genomic region tames virulence in pathogenic amphidiploid Verticillium longisporum.</title>
        <authorList>
            <person name="Harting R."/>
            <person name="Starke J."/>
            <person name="Kusch H."/>
            <person name="Poggeler S."/>
            <person name="Maurus I."/>
            <person name="Schluter R."/>
            <person name="Landesfeind M."/>
            <person name="Bulla I."/>
            <person name="Nowrousian M."/>
            <person name="de Jonge R."/>
            <person name="Stahlhut G."/>
            <person name="Hoff K.J."/>
            <person name="Asshauer K.P."/>
            <person name="Thurmer A."/>
            <person name="Stanke M."/>
            <person name="Daniel R."/>
            <person name="Morgenstern B."/>
            <person name="Thomma B.P.H.J."/>
            <person name="Kronstad J.W."/>
            <person name="Braus-Stromeyer S.A."/>
            <person name="Braus G.H."/>
        </authorList>
    </citation>
    <scope>NUCLEOTIDE SEQUENCE</scope>
    <source>
        <strain evidence="4">Vl32</strain>
    </source>
</reference>
<dbReference type="Gene3D" id="3.30.70.80">
    <property type="entry name" value="Peptidase S8 propeptide/proteinase inhibitor I9"/>
    <property type="match status" value="1"/>
</dbReference>
<evidence type="ECO:0000256" key="2">
    <source>
        <dbReference type="SAM" id="SignalP"/>
    </source>
</evidence>
<dbReference type="EMBL" id="JAEMWZ010000237">
    <property type="protein sequence ID" value="KAG7130049.1"/>
    <property type="molecule type" value="Genomic_DNA"/>
</dbReference>
<dbReference type="SUPFAM" id="SSF54897">
    <property type="entry name" value="Protease propeptides/inhibitors"/>
    <property type="match status" value="1"/>
</dbReference>
<evidence type="ECO:0000256" key="1">
    <source>
        <dbReference type="ARBA" id="ARBA00038069"/>
    </source>
</evidence>
<dbReference type="SMR" id="A0A0G4MEC7"/>
<reference evidence="3" key="2">
    <citation type="submission" date="2015-05" db="EMBL/GenBank/DDBJ databases">
        <authorList>
            <person name="Wang D.B."/>
            <person name="Wang M."/>
        </authorList>
    </citation>
    <scope>NUCLEOTIDE SEQUENCE [LARGE SCALE GENOMIC DNA]</scope>
    <source>
        <strain evidence="3">VL1</strain>
    </source>
</reference>
<proteinExistence type="inferred from homology"/>
<accession>A0A0G4MEC7</accession>
<reference evidence="5" key="1">
    <citation type="submission" date="2015-05" db="EMBL/GenBank/DDBJ databases">
        <authorList>
            <person name="Fogelqvist Johan"/>
        </authorList>
    </citation>
    <scope>NUCLEOTIDE SEQUENCE [LARGE SCALE GENOMIC DNA]</scope>
</reference>
<name>A0A0G4MEC7_VERLO</name>
<evidence type="ECO:0000313" key="3">
    <source>
        <dbReference type="EMBL" id="CRK32572.1"/>
    </source>
</evidence>
<gene>
    <name evidence="3" type="ORF">BN1708_005822</name>
    <name evidence="4" type="ORF">HYQ45_010963</name>
</gene>
<feature type="chain" id="PRO_5044365835" description="Inhibitor I9 domain-containing protein" evidence="2">
    <location>
        <begin position="20"/>
        <end position="100"/>
    </location>
</feature>
<organism evidence="3 5">
    <name type="scientific">Verticillium longisporum</name>
    <name type="common">Verticillium dahliae var. longisporum</name>
    <dbReference type="NCBI Taxonomy" id="100787"/>
    <lineage>
        <taxon>Eukaryota</taxon>
        <taxon>Fungi</taxon>
        <taxon>Dikarya</taxon>
        <taxon>Ascomycota</taxon>
        <taxon>Pezizomycotina</taxon>
        <taxon>Sordariomycetes</taxon>
        <taxon>Hypocreomycetidae</taxon>
        <taxon>Glomerellales</taxon>
        <taxon>Plectosphaerellaceae</taxon>
        <taxon>Verticillium</taxon>
    </lineage>
</organism>
<dbReference type="EMBL" id="CVQH01022194">
    <property type="protein sequence ID" value="CRK32572.1"/>
    <property type="molecule type" value="Genomic_DNA"/>
</dbReference>
<protein>
    <recommendedName>
        <fullName evidence="6">Inhibitor I9 domain-containing protein</fullName>
    </recommendedName>
</protein>
<evidence type="ECO:0008006" key="6">
    <source>
        <dbReference type="Google" id="ProtNLM"/>
    </source>
</evidence>
<dbReference type="PANTHER" id="PTHR28288">
    <property type="entry name" value="PROTEASE B INHIBITOR 2"/>
    <property type="match status" value="1"/>
</dbReference>
<dbReference type="OrthoDB" id="3888684at2759"/>
<dbReference type="Proteomes" id="UP000689129">
    <property type="component" value="Unassembled WGS sequence"/>
</dbReference>
<feature type="signal peptide" evidence="2">
    <location>
        <begin position="1"/>
        <end position="19"/>
    </location>
</feature>
<evidence type="ECO:0000313" key="5">
    <source>
        <dbReference type="Proteomes" id="UP000044602"/>
    </source>
</evidence>
<dbReference type="InterPro" id="IPR052471">
    <property type="entry name" value="PBI_I9"/>
</dbReference>
<dbReference type="GO" id="GO:0004866">
    <property type="term" value="F:endopeptidase inhibitor activity"/>
    <property type="evidence" value="ECO:0007669"/>
    <property type="project" value="TreeGrafter"/>
</dbReference>
<sequence length="100" mass="10655">MKPSSFLVAALAIVPGAMAVDQMKNIIVWAQDDTTTDAMIEKAKSAILEAGGKVTHVYSTLIRGFDAIAPAKVVEAVSAFDAGLKVEEDQIVTTYQNKDN</sequence>
<dbReference type="InterPro" id="IPR037045">
    <property type="entry name" value="S8pro/Inhibitor_I9_sf"/>
</dbReference>